<evidence type="ECO:0000313" key="3">
    <source>
        <dbReference type="Proteomes" id="UP000694402"/>
    </source>
</evidence>
<dbReference type="GO" id="GO:0015074">
    <property type="term" value="P:DNA integration"/>
    <property type="evidence" value="ECO:0007669"/>
    <property type="project" value="InterPro"/>
</dbReference>
<sequence length="144" mass="16767">MGGRKRIARIVQVNRRATNRQITAQYNSGVQNSISERTTCRSVSRKGYCSRRPHQVPLLSAKNKKKRLHWARNHQHWTIEEWKNVAWSDESRFLLRHADGRDRIWHKQHESMTPSCLLSTVQAGGVMLWGMFSLHTLGPLTLIE</sequence>
<keyword evidence="3" id="KW-1185">Reference proteome</keyword>
<dbReference type="AlphaFoldDB" id="A0AAZ3SMV0"/>
<evidence type="ECO:0000259" key="1">
    <source>
        <dbReference type="Pfam" id="PF01498"/>
    </source>
</evidence>
<proteinExistence type="predicted"/>
<dbReference type="Ensembl" id="ENSOTST00005114299.1">
    <property type="protein sequence ID" value="ENSOTSP00005154323.1"/>
    <property type="gene ID" value="ENSOTSG00005075906.1"/>
</dbReference>
<dbReference type="InterPro" id="IPR002492">
    <property type="entry name" value="Transposase_Tc1-like"/>
</dbReference>
<reference evidence="3" key="1">
    <citation type="journal article" date="2018" name="PLoS ONE">
        <title>Chinook salmon (Oncorhynchus tshawytscha) genome and transcriptome.</title>
        <authorList>
            <person name="Christensen K.A."/>
            <person name="Leong J.S."/>
            <person name="Sakhrani D."/>
            <person name="Biagi C.A."/>
            <person name="Minkley D.R."/>
            <person name="Withler R.E."/>
            <person name="Rondeau E.B."/>
            <person name="Koop B.F."/>
            <person name="Devlin R.H."/>
        </authorList>
    </citation>
    <scope>NUCLEOTIDE SEQUENCE [LARGE SCALE GENOMIC DNA]</scope>
</reference>
<evidence type="ECO:0000313" key="2">
    <source>
        <dbReference type="Ensembl" id="ENSOTSP00005154323.1"/>
    </source>
</evidence>
<dbReference type="Gene3D" id="3.30.420.10">
    <property type="entry name" value="Ribonuclease H-like superfamily/Ribonuclease H"/>
    <property type="match status" value="1"/>
</dbReference>
<accession>A0AAZ3SMV0</accession>
<organism evidence="2 3">
    <name type="scientific">Oncorhynchus tshawytscha</name>
    <name type="common">Chinook salmon</name>
    <name type="synonym">Salmo tshawytscha</name>
    <dbReference type="NCBI Taxonomy" id="74940"/>
    <lineage>
        <taxon>Eukaryota</taxon>
        <taxon>Metazoa</taxon>
        <taxon>Chordata</taxon>
        <taxon>Craniata</taxon>
        <taxon>Vertebrata</taxon>
        <taxon>Euteleostomi</taxon>
        <taxon>Actinopterygii</taxon>
        <taxon>Neopterygii</taxon>
        <taxon>Teleostei</taxon>
        <taxon>Protacanthopterygii</taxon>
        <taxon>Salmoniformes</taxon>
        <taxon>Salmonidae</taxon>
        <taxon>Salmoninae</taxon>
        <taxon>Oncorhynchus</taxon>
    </lineage>
</organism>
<protein>
    <recommendedName>
        <fullName evidence="1">Transposase Tc1-like domain-containing protein</fullName>
    </recommendedName>
</protein>
<dbReference type="Pfam" id="PF01498">
    <property type="entry name" value="HTH_Tnp_Tc3_2"/>
    <property type="match status" value="1"/>
</dbReference>
<dbReference type="GO" id="GO:0003677">
    <property type="term" value="F:DNA binding"/>
    <property type="evidence" value="ECO:0007669"/>
    <property type="project" value="InterPro"/>
</dbReference>
<name>A0AAZ3SMV0_ONCTS</name>
<dbReference type="GO" id="GO:0006313">
    <property type="term" value="P:DNA transposition"/>
    <property type="evidence" value="ECO:0007669"/>
    <property type="project" value="InterPro"/>
</dbReference>
<reference evidence="2" key="3">
    <citation type="submission" date="2025-09" db="UniProtKB">
        <authorList>
            <consortium name="Ensembl"/>
        </authorList>
    </citation>
    <scope>IDENTIFICATION</scope>
</reference>
<dbReference type="GeneTree" id="ENSGT01150000286933"/>
<dbReference type="InterPro" id="IPR036397">
    <property type="entry name" value="RNaseH_sf"/>
</dbReference>
<feature type="domain" description="Transposase Tc1-like" evidence="1">
    <location>
        <begin position="5"/>
        <end position="76"/>
    </location>
</feature>
<reference evidence="2" key="2">
    <citation type="submission" date="2025-08" db="UniProtKB">
        <authorList>
            <consortium name="Ensembl"/>
        </authorList>
    </citation>
    <scope>IDENTIFICATION</scope>
</reference>
<dbReference type="Proteomes" id="UP000694402">
    <property type="component" value="Unassembled WGS sequence"/>
</dbReference>